<dbReference type="GO" id="GO:0016020">
    <property type="term" value="C:membrane"/>
    <property type="evidence" value="ECO:0007669"/>
    <property type="project" value="UniProtKB-SubCell"/>
</dbReference>
<feature type="transmembrane region" description="Helical" evidence="5">
    <location>
        <begin position="60"/>
        <end position="89"/>
    </location>
</feature>
<proteinExistence type="predicted"/>
<dbReference type="Gene3D" id="1.20.120.550">
    <property type="entry name" value="Membrane associated eicosanoid/glutathione metabolism-like domain"/>
    <property type="match status" value="1"/>
</dbReference>
<evidence type="ECO:0000313" key="7">
    <source>
        <dbReference type="Proteomes" id="UP000532373"/>
    </source>
</evidence>
<gene>
    <name evidence="6" type="ORF">HNQ96_002956</name>
</gene>
<dbReference type="RefSeq" id="WP_184769479.1">
    <property type="nucleotide sequence ID" value="NZ_JACHGI010000004.1"/>
</dbReference>
<dbReference type="PANTHER" id="PTHR35814:SF1">
    <property type="entry name" value="GLUTATHIONE S-TRANSFERASE-RELATED"/>
    <property type="match status" value="1"/>
</dbReference>
<protein>
    <recommendedName>
        <fullName evidence="8">Glutathione S-transferase</fullName>
    </recommendedName>
</protein>
<name>A0A8E2BEP3_9HYPH</name>
<dbReference type="SUPFAM" id="SSF161084">
    <property type="entry name" value="MAPEG domain-like"/>
    <property type="match status" value="1"/>
</dbReference>
<evidence type="ECO:0000256" key="1">
    <source>
        <dbReference type="ARBA" id="ARBA00004370"/>
    </source>
</evidence>
<dbReference type="InterPro" id="IPR001129">
    <property type="entry name" value="Membr-assoc_MAPEG"/>
</dbReference>
<organism evidence="6 7">
    <name type="scientific">Aminobacter carboxidus</name>
    <dbReference type="NCBI Taxonomy" id="376165"/>
    <lineage>
        <taxon>Bacteria</taxon>
        <taxon>Pseudomonadati</taxon>
        <taxon>Pseudomonadota</taxon>
        <taxon>Alphaproteobacteria</taxon>
        <taxon>Hyphomicrobiales</taxon>
        <taxon>Phyllobacteriaceae</taxon>
        <taxon>Aminobacter</taxon>
    </lineage>
</organism>
<comment type="caution">
    <text evidence="6">The sequence shown here is derived from an EMBL/GenBank/DDBJ whole genome shotgun (WGS) entry which is preliminary data.</text>
</comment>
<dbReference type="PANTHER" id="PTHR35814">
    <property type="match status" value="1"/>
</dbReference>
<accession>A0A8E2BEP3</accession>
<keyword evidence="4 5" id="KW-0472">Membrane</keyword>
<sequence length="138" mass="14563">MDQPAYAAAALYAALNALILMWLTLATALVRRRHMVLIGDGGVAHLGRTMRGHANAIENIPVMLVLLGFAAALGAPAVAIHVLGAAFTFGRVVHAWHFTHERAAQWQRAIGFGLSVATLAAAALDVLGHAIILLFIQA</sequence>
<keyword evidence="3 5" id="KW-1133">Transmembrane helix</keyword>
<dbReference type="InterPro" id="IPR023352">
    <property type="entry name" value="MAPEG-like_dom_sf"/>
</dbReference>
<feature type="transmembrane region" description="Helical" evidence="5">
    <location>
        <begin position="109"/>
        <end position="136"/>
    </location>
</feature>
<dbReference type="AlphaFoldDB" id="A0A8E2BEP3"/>
<evidence type="ECO:0000313" key="6">
    <source>
        <dbReference type="EMBL" id="MBB6467080.1"/>
    </source>
</evidence>
<evidence type="ECO:0000256" key="2">
    <source>
        <dbReference type="ARBA" id="ARBA00022692"/>
    </source>
</evidence>
<keyword evidence="2 5" id="KW-0812">Transmembrane</keyword>
<evidence type="ECO:0000256" key="3">
    <source>
        <dbReference type="ARBA" id="ARBA00022989"/>
    </source>
</evidence>
<dbReference type="Pfam" id="PF01124">
    <property type="entry name" value="MAPEG"/>
    <property type="match status" value="1"/>
</dbReference>
<evidence type="ECO:0000256" key="5">
    <source>
        <dbReference type="SAM" id="Phobius"/>
    </source>
</evidence>
<reference evidence="6 7" key="1">
    <citation type="submission" date="2020-08" db="EMBL/GenBank/DDBJ databases">
        <title>Genomic Encyclopedia of Type Strains, Phase IV (KMG-IV): sequencing the most valuable type-strain genomes for metagenomic binning, comparative biology and taxonomic classification.</title>
        <authorList>
            <person name="Goeker M."/>
        </authorList>
    </citation>
    <scope>NUCLEOTIDE SEQUENCE [LARGE SCALE GENOMIC DNA]</scope>
    <source>
        <strain evidence="6 7">DSM 17454</strain>
    </source>
</reference>
<evidence type="ECO:0000256" key="4">
    <source>
        <dbReference type="ARBA" id="ARBA00023136"/>
    </source>
</evidence>
<comment type="subcellular location">
    <subcellularLocation>
        <location evidence="1">Membrane</location>
    </subcellularLocation>
</comment>
<evidence type="ECO:0008006" key="8">
    <source>
        <dbReference type="Google" id="ProtNLM"/>
    </source>
</evidence>
<dbReference type="EMBL" id="JACHGI010000004">
    <property type="protein sequence ID" value="MBB6467080.1"/>
    <property type="molecule type" value="Genomic_DNA"/>
</dbReference>
<feature type="transmembrane region" description="Helical" evidence="5">
    <location>
        <begin position="6"/>
        <end position="30"/>
    </location>
</feature>
<dbReference type="Proteomes" id="UP000532373">
    <property type="component" value="Unassembled WGS sequence"/>
</dbReference>